<evidence type="ECO:0000256" key="4">
    <source>
        <dbReference type="ARBA" id="ARBA00022729"/>
    </source>
</evidence>
<proteinExistence type="predicted"/>
<dbReference type="Proteomes" id="UP000472271">
    <property type="component" value="Chromosome 7"/>
</dbReference>
<dbReference type="InterPro" id="IPR039293">
    <property type="entry name" value="TMEM81"/>
</dbReference>
<dbReference type="GO" id="GO:0005886">
    <property type="term" value="C:plasma membrane"/>
    <property type="evidence" value="ECO:0007669"/>
    <property type="project" value="UniProtKB-SubCell"/>
</dbReference>
<evidence type="ECO:0000256" key="2">
    <source>
        <dbReference type="ARBA" id="ARBA00022475"/>
    </source>
</evidence>
<evidence type="ECO:0000256" key="7">
    <source>
        <dbReference type="ARBA" id="ARBA00023157"/>
    </source>
</evidence>
<sequence length="217" mass="24868">MILLGLFFFFTFESINITDSSFTLHQIRAQVQGLIIISGLLVCLTEVSQECHVRRVNCVDSWHCGLISMTVTSGERVELDCLGEVMEAMGKFTWRVSWRHTRGVISSDNSLFAPNELWFSGTYRCDVQDLAFRRVKRIYWGVRVLPTGVLNLDYENSLDQWETTGTHQTSSNLAVNYIVQVYPNLFLNNSFILLPRSLKGRQGVLFLVCLVVWLFTL</sequence>
<evidence type="ECO:0000256" key="1">
    <source>
        <dbReference type="ARBA" id="ARBA00004251"/>
    </source>
</evidence>
<accession>A0A673AEW3</accession>
<evidence type="ECO:0000313" key="12">
    <source>
        <dbReference type="Proteomes" id="UP000472271"/>
    </source>
</evidence>
<dbReference type="PANTHER" id="PTHR35670:SF1">
    <property type="entry name" value="TRANSMEMBRANE PROTEIN 81"/>
    <property type="match status" value="1"/>
</dbReference>
<evidence type="ECO:0000313" key="11">
    <source>
        <dbReference type="Ensembl" id="ENSSORP00005027829.1"/>
    </source>
</evidence>
<comment type="function">
    <text evidence="9">Essential fertilization factor required for male fertility. Part of a conserved trimeric sperm complex with the essential fertilization factors IZUMO1 and SPACA6 which bridges sperm and oocyte membranes during fertilization by binding to IZUMO1R/JUNO on the oocyte.</text>
</comment>
<keyword evidence="3" id="KW-0812">Transmembrane</keyword>
<evidence type="ECO:0000256" key="6">
    <source>
        <dbReference type="ARBA" id="ARBA00023136"/>
    </source>
</evidence>
<dbReference type="InParanoid" id="A0A673AEW3"/>
<name>A0A673AEW3_9TELE</name>
<reference evidence="11" key="2">
    <citation type="submission" date="2025-08" db="UniProtKB">
        <authorList>
            <consortium name="Ensembl"/>
        </authorList>
    </citation>
    <scope>IDENTIFICATION</scope>
</reference>
<keyword evidence="7" id="KW-1015">Disulfide bond</keyword>
<dbReference type="Ensembl" id="ENSSORT00005028626.1">
    <property type="protein sequence ID" value="ENSSORP00005027829.1"/>
    <property type="gene ID" value="ENSSORG00005013319.1"/>
</dbReference>
<keyword evidence="12" id="KW-1185">Reference proteome</keyword>
<evidence type="ECO:0000256" key="3">
    <source>
        <dbReference type="ARBA" id="ARBA00022692"/>
    </source>
</evidence>
<dbReference type="PANTHER" id="PTHR35670">
    <property type="entry name" value="TRANSMEMBRANE PROTEIN 81"/>
    <property type="match status" value="1"/>
</dbReference>
<evidence type="ECO:0000256" key="8">
    <source>
        <dbReference type="ARBA" id="ARBA00023319"/>
    </source>
</evidence>
<keyword evidence="8" id="KW-0393">Immunoglobulin domain</keyword>
<evidence type="ECO:0000256" key="9">
    <source>
        <dbReference type="ARBA" id="ARBA00049937"/>
    </source>
</evidence>
<reference evidence="11" key="1">
    <citation type="submission" date="2019-06" db="EMBL/GenBank/DDBJ databases">
        <authorList>
            <consortium name="Wellcome Sanger Institute Data Sharing"/>
        </authorList>
    </citation>
    <scope>NUCLEOTIDE SEQUENCE [LARGE SCALE GENOMIC DNA]</scope>
</reference>
<evidence type="ECO:0000256" key="10">
    <source>
        <dbReference type="ARBA" id="ARBA00050022"/>
    </source>
</evidence>
<organism evidence="11 12">
    <name type="scientific">Sphaeramia orbicularis</name>
    <name type="common">orbiculate cardinalfish</name>
    <dbReference type="NCBI Taxonomy" id="375764"/>
    <lineage>
        <taxon>Eukaryota</taxon>
        <taxon>Metazoa</taxon>
        <taxon>Chordata</taxon>
        <taxon>Craniata</taxon>
        <taxon>Vertebrata</taxon>
        <taxon>Euteleostomi</taxon>
        <taxon>Actinopterygii</taxon>
        <taxon>Neopterygii</taxon>
        <taxon>Teleostei</taxon>
        <taxon>Neoteleostei</taxon>
        <taxon>Acanthomorphata</taxon>
        <taxon>Gobiaria</taxon>
        <taxon>Kurtiformes</taxon>
        <taxon>Apogonoidei</taxon>
        <taxon>Apogonidae</taxon>
        <taxon>Apogoninae</taxon>
        <taxon>Sphaeramia</taxon>
    </lineage>
</organism>
<evidence type="ECO:0000256" key="5">
    <source>
        <dbReference type="ARBA" id="ARBA00022989"/>
    </source>
</evidence>
<dbReference type="AlphaFoldDB" id="A0A673AEW3"/>
<comment type="subcellular location">
    <subcellularLocation>
        <location evidence="1">Cell membrane</location>
        <topology evidence="1">Single-pass type I membrane protein</topology>
    </subcellularLocation>
</comment>
<reference evidence="11" key="3">
    <citation type="submission" date="2025-09" db="UniProtKB">
        <authorList>
            <consortium name="Ensembl"/>
        </authorList>
    </citation>
    <scope>IDENTIFICATION</scope>
</reference>
<keyword evidence="2" id="KW-1003">Cell membrane</keyword>
<keyword evidence="6" id="KW-0472">Membrane</keyword>
<keyword evidence="5" id="KW-1133">Transmembrane helix</keyword>
<protein>
    <recommendedName>
        <fullName evidence="10">Transmembrane protein 81</fullName>
    </recommendedName>
</protein>
<keyword evidence="4" id="KW-0732">Signal</keyword>